<reference evidence="9 10" key="1">
    <citation type="journal article" date="2011" name="PLoS Pathog.">
        <title>Endophytic Life Strategies Decoded by Genome and Transcriptome Analyses of the Mutualistic Root Symbiont Piriformospora indica.</title>
        <authorList>
            <person name="Zuccaro A."/>
            <person name="Lahrmann U."/>
            <person name="Guldener U."/>
            <person name="Langen G."/>
            <person name="Pfiffi S."/>
            <person name="Biedenkopf D."/>
            <person name="Wong P."/>
            <person name="Samans B."/>
            <person name="Grimm C."/>
            <person name="Basiewicz M."/>
            <person name="Murat C."/>
            <person name="Martin F."/>
            <person name="Kogel K.H."/>
        </authorList>
    </citation>
    <scope>NUCLEOTIDE SEQUENCE [LARGE SCALE GENOMIC DNA]</scope>
    <source>
        <strain evidence="9 10">DSM 11827</strain>
    </source>
</reference>
<keyword evidence="10" id="KW-1185">Reference proteome</keyword>
<dbReference type="Proteomes" id="UP000007148">
    <property type="component" value="Unassembled WGS sequence"/>
</dbReference>
<evidence type="ECO:0000256" key="6">
    <source>
        <dbReference type="ARBA" id="ARBA00023274"/>
    </source>
</evidence>
<accession>G4TCQ1</accession>
<feature type="region of interest" description="Disordered" evidence="8">
    <location>
        <begin position="52"/>
        <end position="76"/>
    </location>
</feature>
<dbReference type="InterPro" id="IPR019368">
    <property type="entry name" value="Ribosomal_mS29"/>
</dbReference>
<dbReference type="PANTHER" id="PTHR12810">
    <property type="entry name" value="MITOCHONDRIAL 28S RIBOSOMAL PROTEIN S29"/>
    <property type="match status" value="1"/>
</dbReference>
<dbReference type="InterPro" id="IPR027417">
    <property type="entry name" value="P-loop_NTPase"/>
</dbReference>
<dbReference type="OMA" id="GLAHWMT"/>
<dbReference type="eggNOG" id="KOG3928">
    <property type="taxonomic scope" value="Eukaryota"/>
</dbReference>
<dbReference type="AlphaFoldDB" id="G4TCQ1"/>
<dbReference type="Gene3D" id="3.40.50.300">
    <property type="entry name" value="P-loop containing nucleotide triphosphate hydrolases"/>
    <property type="match status" value="1"/>
</dbReference>
<proteinExistence type="inferred from homology"/>
<evidence type="ECO:0000256" key="2">
    <source>
        <dbReference type="ARBA" id="ARBA00009863"/>
    </source>
</evidence>
<evidence type="ECO:0000256" key="5">
    <source>
        <dbReference type="ARBA" id="ARBA00023128"/>
    </source>
</evidence>
<dbReference type="STRING" id="1109443.G4TCQ1"/>
<keyword evidence="6" id="KW-0687">Ribonucleoprotein</keyword>
<evidence type="ECO:0000256" key="1">
    <source>
        <dbReference type="ARBA" id="ARBA00004173"/>
    </source>
</evidence>
<keyword evidence="4" id="KW-0689">Ribosomal protein</keyword>
<evidence type="ECO:0000256" key="7">
    <source>
        <dbReference type="ARBA" id="ARBA00035140"/>
    </source>
</evidence>
<sequence>MFQVKIRIGLVAAKLQLLRLYRMHRRSAANALSKATRGFTKREFKTAQRLLASVPSGSKATPSSPSLFSNTSTQKRQDDQMLLHPLYREVADQTSMQVFESELVNEGNIGLALAFPSKTPDPLRIFGIPKSVEKTFDLVTRPFSVVRRPTLSLRQTLENARKSGSDNRIVITGGAGTGKSYLLLQTIIHCVASNWIVLYLPRAIDTVNCTTPYNYEPRTQTFLQPMLSEKLLRQLRDMGHSGLKKLTLTNDFAIDSAPPGAPKKGQRLIELIEYGILEVSMAPFVLEQLLAELASQTQYPFLLAIDDFQALYSQSQYKTPQFEPIESFHLSVPRLLLEYACGSRKIHNGALLSALSMSNTSWLPKTEIYEALNLDLTHGKRPDAWDKRSEAYQHYAAGLKAFRMPERLEIKEAAGILDVMKNDRALLSDPSDQLFLSKYCESNGNPKEFVWRGLMATLDS</sequence>
<dbReference type="SUPFAM" id="SSF52540">
    <property type="entry name" value="P-loop containing nucleoside triphosphate hydrolases"/>
    <property type="match status" value="2"/>
</dbReference>
<evidence type="ECO:0000313" key="10">
    <source>
        <dbReference type="Proteomes" id="UP000007148"/>
    </source>
</evidence>
<evidence type="ECO:0000256" key="3">
    <source>
        <dbReference type="ARBA" id="ARBA00022946"/>
    </source>
</evidence>
<dbReference type="HOGENOM" id="CLU_042567_0_1_1"/>
<comment type="similarity">
    <text evidence="2">Belongs to the mitochondrion-specific ribosomal protein mS29 family.</text>
</comment>
<evidence type="ECO:0000256" key="4">
    <source>
        <dbReference type="ARBA" id="ARBA00022980"/>
    </source>
</evidence>
<name>G4TCQ1_SERID</name>
<evidence type="ECO:0000256" key="8">
    <source>
        <dbReference type="SAM" id="MobiDB-lite"/>
    </source>
</evidence>
<keyword evidence="3" id="KW-0809">Transit peptide</keyword>
<feature type="compositionally biased region" description="Polar residues" evidence="8">
    <location>
        <begin position="55"/>
        <end position="74"/>
    </location>
</feature>
<evidence type="ECO:0000313" key="9">
    <source>
        <dbReference type="EMBL" id="CCA69094.1"/>
    </source>
</evidence>
<dbReference type="GO" id="GO:0003735">
    <property type="term" value="F:structural constituent of ribosome"/>
    <property type="evidence" value="ECO:0007669"/>
    <property type="project" value="TreeGrafter"/>
</dbReference>
<comment type="subcellular location">
    <subcellularLocation>
        <location evidence="1">Mitochondrion</location>
    </subcellularLocation>
</comment>
<dbReference type="InParanoid" id="G4TCQ1"/>
<dbReference type="PANTHER" id="PTHR12810:SF0">
    <property type="entry name" value="SMALL RIBOSOMAL SUBUNIT PROTEIN MS29"/>
    <property type="match status" value="1"/>
</dbReference>
<gene>
    <name evidence="9" type="ORF">PIIN_02994</name>
</gene>
<protein>
    <recommendedName>
        <fullName evidence="7">Small ribosomal subunit protein mS29</fullName>
    </recommendedName>
</protein>
<organism evidence="9 10">
    <name type="scientific">Serendipita indica (strain DSM 11827)</name>
    <name type="common">Root endophyte fungus</name>
    <name type="synonym">Piriformospora indica</name>
    <dbReference type="NCBI Taxonomy" id="1109443"/>
    <lineage>
        <taxon>Eukaryota</taxon>
        <taxon>Fungi</taxon>
        <taxon>Dikarya</taxon>
        <taxon>Basidiomycota</taxon>
        <taxon>Agaricomycotina</taxon>
        <taxon>Agaricomycetes</taxon>
        <taxon>Sebacinales</taxon>
        <taxon>Serendipitaceae</taxon>
        <taxon>Serendipita</taxon>
    </lineage>
</organism>
<dbReference type="GO" id="GO:0005763">
    <property type="term" value="C:mitochondrial small ribosomal subunit"/>
    <property type="evidence" value="ECO:0007669"/>
    <property type="project" value="TreeGrafter"/>
</dbReference>
<dbReference type="EMBL" id="CAFZ01000047">
    <property type="protein sequence ID" value="CCA69094.1"/>
    <property type="molecule type" value="Genomic_DNA"/>
</dbReference>
<dbReference type="OrthoDB" id="274828at2759"/>
<comment type="caution">
    <text evidence="9">The sequence shown here is derived from an EMBL/GenBank/DDBJ whole genome shotgun (WGS) entry which is preliminary data.</text>
</comment>
<keyword evidence="5" id="KW-0496">Mitochondrion</keyword>
<dbReference type="Pfam" id="PF10236">
    <property type="entry name" value="DAP3"/>
    <property type="match status" value="1"/>
</dbReference>